<comment type="caution">
    <text evidence="3">The sequence shown here is derived from an EMBL/GenBank/DDBJ whole genome shotgun (WGS) entry which is preliminary data.</text>
</comment>
<evidence type="ECO:0000313" key="4">
    <source>
        <dbReference type="Proteomes" id="UP000260665"/>
    </source>
</evidence>
<dbReference type="SUPFAM" id="SSF48317">
    <property type="entry name" value="Acid phosphatase/Vanadium-dependent haloperoxidase"/>
    <property type="match status" value="1"/>
</dbReference>
<feature type="transmembrane region" description="Helical" evidence="1">
    <location>
        <begin position="20"/>
        <end position="38"/>
    </location>
</feature>
<accession>A0A3E1R8S5</accession>
<keyword evidence="1" id="KW-0812">Transmembrane</keyword>
<evidence type="ECO:0000256" key="1">
    <source>
        <dbReference type="SAM" id="Phobius"/>
    </source>
</evidence>
<dbReference type="RefSeq" id="WP_117179166.1">
    <property type="nucleotide sequence ID" value="NZ_QFZK01000012.1"/>
</dbReference>
<keyword evidence="1" id="KW-1133">Transmembrane helix</keyword>
<feature type="transmembrane region" description="Helical" evidence="1">
    <location>
        <begin position="82"/>
        <end position="101"/>
    </location>
</feature>
<organism evidence="3 4">
    <name type="scientific">Rhodoferax lacus</name>
    <dbReference type="NCBI Taxonomy" id="2184758"/>
    <lineage>
        <taxon>Bacteria</taxon>
        <taxon>Pseudomonadati</taxon>
        <taxon>Pseudomonadota</taxon>
        <taxon>Betaproteobacteria</taxon>
        <taxon>Burkholderiales</taxon>
        <taxon>Comamonadaceae</taxon>
        <taxon>Rhodoferax</taxon>
    </lineage>
</organism>
<feature type="transmembrane region" description="Helical" evidence="1">
    <location>
        <begin position="45"/>
        <end position="70"/>
    </location>
</feature>
<feature type="transmembrane region" description="Helical" evidence="1">
    <location>
        <begin position="138"/>
        <end position="156"/>
    </location>
</feature>
<feature type="transmembrane region" description="Helical" evidence="1">
    <location>
        <begin position="113"/>
        <end position="132"/>
    </location>
</feature>
<proteinExistence type="predicted"/>
<protein>
    <submittedName>
        <fullName evidence="3">Phosphoesterase</fullName>
    </submittedName>
</protein>
<dbReference type="InterPro" id="IPR036938">
    <property type="entry name" value="PAP2/HPO_sf"/>
</dbReference>
<evidence type="ECO:0000259" key="2">
    <source>
        <dbReference type="SMART" id="SM00014"/>
    </source>
</evidence>
<dbReference type="OrthoDB" id="8590768at2"/>
<dbReference type="EMBL" id="QFZK01000012">
    <property type="protein sequence ID" value="RFO95769.1"/>
    <property type="molecule type" value="Genomic_DNA"/>
</dbReference>
<feature type="domain" description="Phosphatidic acid phosphatase type 2/haloperoxidase" evidence="2">
    <location>
        <begin position="26"/>
        <end position="153"/>
    </location>
</feature>
<gene>
    <name evidence="3" type="ORF">DIC66_16400</name>
</gene>
<dbReference type="AlphaFoldDB" id="A0A3E1R8S5"/>
<dbReference type="SMART" id="SM00014">
    <property type="entry name" value="acidPPc"/>
    <property type="match status" value="1"/>
</dbReference>
<dbReference type="Pfam" id="PF01569">
    <property type="entry name" value="PAP2"/>
    <property type="match status" value="1"/>
</dbReference>
<dbReference type="InterPro" id="IPR000326">
    <property type="entry name" value="PAP2/HPO"/>
</dbReference>
<keyword evidence="1" id="KW-0472">Membrane</keyword>
<evidence type="ECO:0000313" key="3">
    <source>
        <dbReference type="EMBL" id="RFO95769.1"/>
    </source>
</evidence>
<name>A0A3E1R8S5_9BURK</name>
<dbReference type="Proteomes" id="UP000260665">
    <property type="component" value="Unassembled WGS sequence"/>
</dbReference>
<reference evidence="3 4" key="1">
    <citation type="submission" date="2018-05" db="EMBL/GenBank/DDBJ databases">
        <title>Rhodoferax soyangensis sp.nov., isolated from an oligotrophic freshwater lake.</title>
        <authorList>
            <person name="Park M."/>
        </authorList>
    </citation>
    <scope>NUCLEOTIDE SEQUENCE [LARGE SCALE GENOMIC DNA]</scope>
    <source>
        <strain evidence="3 4">IMCC26218</strain>
    </source>
</reference>
<dbReference type="Gene3D" id="1.20.144.10">
    <property type="entry name" value="Phosphatidic acid phosphatase type 2/haloperoxidase"/>
    <property type="match status" value="1"/>
</dbReference>
<keyword evidence="4" id="KW-1185">Reference proteome</keyword>
<sequence>MNFLDALHTLPYWQLLTRLGEAEILLPVAVLTAIALFFQQGKRRLAVVWMGLIAMAILVTAASKIAFIGWGLGFASINFTGVSGHAMFAASIYPMLMVTFLAGDTRAGLRRALLLGCALALLVGVSRIAVGAHSWSEVVAGLLVGAAVTAAVLAVSRAGSLRMPVFVPLALLAWMSITPAQMQASQSHSLVTRVALNLSGHVVPYTRNDLLRSARQQVS</sequence>